<protein>
    <submittedName>
        <fullName evidence="2">Uncharacterized protein</fullName>
    </submittedName>
</protein>
<accession>A0ABR9EYM8</accession>
<sequence>MRIAPDRANVTGNPRLDGPVETKARHGDINADRPVGSGFQAGFDRALDNTRVRREGDDSLISRVERESTPAIVGASLYSGERSIELLQHVVDNILPRLEAEGDATELASQLIYEEIALRQEWEARRAEEIAT</sequence>
<comment type="caution">
    <text evidence="2">The sequence shown here is derived from an EMBL/GenBank/DDBJ whole genome shotgun (WGS) entry which is preliminary data.</text>
</comment>
<dbReference type="EMBL" id="RRZD01000001">
    <property type="protein sequence ID" value="MBE0398781.1"/>
    <property type="molecule type" value="Genomic_DNA"/>
</dbReference>
<dbReference type="RefSeq" id="WP_192535778.1">
    <property type="nucleotide sequence ID" value="NZ_RRZD01000001.1"/>
</dbReference>
<keyword evidence="3" id="KW-1185">Reference proteome</keyword>
<gene>
    <name evidence="2" type="ORF">EI168_01480</name>
</gene>
<evidence type="ECO:0000313" key="2">
    <source>
        <dbReference type="EMBL" id="MBE0398781.1"/>
    </source>
</evidence>
<evidence type="ECO:0000313" key="3">
    <source>
        <dbReference type="Proteomes" id="UP001645039"/>
    </source>
</evidence>
<proteinExistence type="predicted"/>
<dbReference type="Proteomes" id="UP001645039">
    <property type="component" value="Unassembled WGS sequence"/>
</dbReference>
<feature type="region of interest" description="Disordered" evidence="1">
    <location>
        <begin position="1"/>
        <end position="36"/>
    </location>
</feature>
<reference evidence="2 3" key="1">
    <citation type="submission" date="2020-07" db="EMBL/GenBank/DDBJ databases">
        <title>Halophilic bacteria isolated from french cheeses.</title>
        <authorList>
            <person name="Kothe C.I."/>
            <person name="Farah-Kraiem B."/>
            <person name="Renault P."/>
            <person name="Dridi B."/>
        </authorList>
    </citation>
    <scope>NUCLEOTIDE SEQUENCE [LARGE SCALE GENOMIC DNA]</scope>
    <source>
        <strain evidence="2 3">FME1</strain>
    </source>
</reference>
<feature type="compositionally biased region" description="Basic and acidic residues" evidence="1">
    <location>
        <begin position="18"/>
        <end position="31"/>
    </location>
</feature>
<evidence type="ECO:0000256" key="1">
    <source>
        <dbReference type="SAM" id="MobiDB-lite"/>
    </source>
</evidence>
<organism evidence="2 3">
    <name type="scientific">Halomonas casei</name>
    <dbReference type="NCBI Taxonomy" id="2742613"/>
    <lineage>
        <taxon>Bacteria</taxon>
        <taxon>Pseudomonadati</taxon>
        <taxon>Pseudomonadota</taxon>
        <taxon>Gammaproteobacteria</taxon>
        <taxon>Oceanospirillales</taxon>
        <taxon>Halomonadaceae</taxon>
        <taxon>Halomonas</taxon>
    </lineage>
</organism>
<name>A0ABR9EYM8_9GAMM</name>